<feature type="transmembrane region" description="Helical" evidence="10">
    <location>
        <begin position="275"/>
        <end position="299"/>
    </location>
</feature>
<feature type="transmembrane region" description="Helical" evidence="10">
    <location>
        <begin position="209"/>
        <end position="227"/>
    </location>
</feature>
<evidence type="ECO:0000256" key="5">
    <source>
        <dbReference type="ARBA" id="ARBA00022856"/>
    </source>
</evidence>
<evidence type="ECO:0000256" key="3">
    <source>
        <dbReference type="ARBA" id="ARBA00022448"/>
    </source>
</evidence>
<feature type="transmembrane region" description="Helical" evidence="10">
    <location>
        <begin position="103"/>
        <end position="123"/>
    </location>
</feature>
<dbReference type="NCBIfam" id="TIGR00728">
    <property type="entry name" value="OPT_sfam"/>
    <property type="match status" value="1"/>
</dbReference>
<dbReference type="InterPro" id="IPR004648">
    <property type="entry name" value="Oligpept_transpt"/>
</dbReference>
<feature type="transmembrane region" description="Helical" evidence="10">
    <location>
        <begin position="178"/>
        <end position="197"/>
    </location>
</feature>
<protein>
    <submittedName>
        <fullName evidence="11">Uncharacterized protein</fullName>
    </submittedName>
</protein>
<comment type="similarity">
    <text evidence="2">Belongs to the oligopeptide OPT transporter family.</text>
</comment>
<reference evidence="11" key="1">
    <citation type="submission" date="2023-06" db="EMBL/GenBank/DDBJ databases">
        <authorList>
            <person name="Noh H."/>
        </authorList>
    </citation>
    <scope>NUCLEOTIDE SEQUENCE</scope>
    <source>
        <strain evidence="11">DUCC20226</strain>
    </source>
</reference>
<evidence type="ECO:0000256" key="7">
    <source>
        <dbReference type="ARBA" id="ARBA00022989"/>
    </source>
</evidence>
<name>A0AAD9W1I3_PHOAM</name>
<dbReference type="AlphaFoldDB" id="A0AAD9W1I3"/>
<evidence type="ECO:0000256" key="10">
    <source>
        <dbReference type="SAM" id="Phobius"/>
    </source>
</evidence>
<evidence type="ECO:0000256" key="6">
    <source>
        <dbReference type="ARBA" id="ARBA00022927"/>
    </source>
</evidence>
<keyword evidence="12" id="KW-1185">Reference proteome</keyword>
<evidence type="ECO:0000256" key="8">
    <source>
        <dbReference type="ARBA" id="ARBA00023136"/>
    </source>
</evidence>
<feature type="transmembrane region" description="Helical" evidence="10">
    <location>
        <begin position="734"/>
        <end position="758"/>
    </location>
</feature>
<feature type="region of interest" description="Disordered" evidence="9">
    <location>
        <begin position="1"/>
        <end position="23"/>
    </location>
</feature>
<feature type="transmembrane region" description="Helical" evidence="10">
    <location>
        <begin position="684"/>
        <end position="700"/>
    </location>
</feature>
<dbReference type="GO" id="GO:0016020">
    <property type="term" value="C:membrane"/>
    <property type="evidence" value="ECO:0007669"/>
    <property type="project" value="UniProtKB-SubCell"/>
</dbReference>
<feature type="transmembrane region" description="Helical" evidence="10">
    <location>
        <begin position="658"/>
        <end position="677"/>
    </location>
</feature>
<keyword evidence="6" id="KW-0653">Protein transport</keyword>
<keyword evidence="5" id="KW-0571">Peptide transport</keyword>
<proteinExistence type="inferred from homology"/>
<feature type="transmembrane region" description="Helical" evidence="10">
    <location>
        <begin position="591"/>
        <end position="614"/>
    </location>
</feature>
<gene>
    <name evidence="11" type="ORF">N8I77_007076</name>
</gene>
<keyword evidence="7 10" id="KW-1133">Transmembrane helix</keyword>
<dbReference type="EMBL" id="JAUJFL010000004">
    <property type="protein sequence ID" value="KAK2604119.1"/>
    <property type="molecule type" value="Genomic_DNA"/>
</dbReference>
<evidence type="ECO:0000256" key="9">
    <source>
        <dbReference type="SAM" id="MobiDB-lite"/>
    </source>
</evidence>
<dbReference type="PANTHER" id="PTHR22601">
    <property type="entry name" value="ISP4 LIKE PROTEIN"/>
    <property type="match status" value="1"/>
</dbReference>
<keyword evidence="4 10" id="KW-0812">Transmembrane</keyword>
<feature type="transmembrane region" description="Helical" evidence="10">
    <location>
        <begin position="537"/>
        <end position="557"/>
    </location>
</feature>
<feature type="transmembrane region" description="Helical" evidence="10">
    <location>
        <begin position="130"/>
        <end position="149"/>
    </location>
</feature>
<keyword evidence="8 10" id="KW-0472">Membrane</keyword>
<evidence type="ECO:0000313" key="11">
    <source>
        <dbReference type="EMBL" id="KAK2604119.1"/>
    </source>
</evidence>
<feature type="transmembrane region" description="Helical" evidence="10">
    <location>
        <begin position="319"/>
        <end position="338"/>
    </location>
</feature>
<organism evidence="11 12">
    <name type="scientific">Phomopsis amygdali</name>
    <name type="common">Fusicoccum amygdali</name>
    <dbReference type="NCBI Taxonomy" id="1214568"/>
    <lineage>
        <taxon>Eukaryota</taxon>
        <taxon>Fungi</taxon>
        <taxon>Dikarya</taxon>
        <taxon>Ascomycota</taxon>
        <taxon>Pezizomycotina</taxon>
        <taxon>Sordariomycetes</taxon>
        <taxon>Sordariomycetidae</taxon>
        <taxon>Diaporthales</taxon>
        <taxon>Diaporthaceae</taxon>
        <taxon>Diaporthe</taxon>
    </lineage>
</organism>
<evidence type="ECO:0000256" key="2">
    <source>
        <dbReference type="ARBA" id="ARBA00008807"/>
    </source>
</evidence>
<feature type="transmembrane region" description="Helical" evidence="10">
    <location>
        <begin position="233"/>
        <end position="254"/>
    </location>
</feature>
<comment type="subcellular location">
    <subcellularLocation>
        <location evidence="1">Membrane</location>
        <topology evidence="1">Multi-pass membrane protein</topology>
    </subcellularLocation>
</comment>
<dbReference type="GO" id="GO:0035673">
    <property type="term" value="F:oligopeptide transmembrane transporter activity"/>
    <property type="evidence" value="ECO:0007669"/>
    <property type="project" value="InterPro"/>
</dbReference>
<feature type="transmembrane region" description="Helical" evidence="10">
    <location>
        <begin position="706"/>
        <end position="722"/>
    </location>
</feature>
<evidence type="ECO:0000256" key="4">
    <source>
        <dbReference type="ARBA" id="ARBA00022692"/>
    </source>
</evidence>
<dbReference type="GO" id="GO:0015031">
    <property type="term" value="P:protein transport"/>
    <property type="evidence" value="ECO:0007669"/>
    <property type="project" value="UniProtKB-KW"/>
</dbReference>
<sequence>MGFNWRGKAESRPVEPVDSAEATGYEVGGPDADLHMKRLKDQHRFDPFMDISKLDAIDNVIESGDVEKEAVVEEQLIGEDSPYAEVRASVSPGDDPTLPVDTIRAWTIGFLTCTIVAAMNVLLNNHYLGVSISTPVVQLIAYPMGMGWAKYVPEKSFRVFGREVELNPGPFNKKEHTLITIMTAAGAGFSYAFDILLAQQVYYKQFWGWGFQILLVFSTQAMGFGIAGMLRRFLVWPAAMVWPGLALVFCTVMDSLHNHAPSDPSKTNGWKIGRYYFFMLVSGLTFCYEWIPNVMANFLVYLGSFPTWIAPNNVAVNQAFGGVTGIGILPISLDWSGVASWFGNPILTPGFALINMLAGGIFFLFLTVLVYFTGPSYNQYLPMVDNANFDRYANNYNTTRILNPDTTINEAAYKAYSPLILPAAFSLSYAMGFATLASNVSHVIWFYGRDIIRRVKDSKYEEPDVHLKLMRKYPEVPEWWYSIVFVVMFAFGMLASQLWTTHLTWWAYIIAILVGAFFVLPVGIIQAITNQQTGLNIITEMIVGYMLPGKPIAMMMFKSWGYMLSYNSLTYAQDMKIGHYMKIPPRSLFRAQLFAVLWLSIVQTATFNWMFAYLPDICTKAQPQGFTCAGAKTFYNASVIWGVIGPARMFGAGAMYSWVNWFFLIGFACPIIQYYIARKYPRSILRYVFFPALFGVSGMIPPATIFNLLCYLTVGIIFNVIIKKKFPGWWERYTYSLAGALDVGNALCLILYALALGLSGSSFPDWWGTVGFAETLEAQAMAVTKTLKDGEVLAPWITSWA</sequence>
<feature type="transmembrane region" description="Helical" evidence="10">
    <location>
        <begin position="350"/>
        <end position="372"/>
    </location>
</feature>
<keyword evidence="3" id="KW-0813">Transport</keyword>
<accession>A0AAD9W1I3</accession>
<dbReference type="Pfam" id="PF03169">
    <property type="entry name" value="OPT"/>
    <property type="match status" value="1"/>
</dbReference>
<feature type="transmembrane region" description="Helical" evidence="10">
    <location>
        <begin position="505"/>
        <end position="525"/>
    </location>
</feature>
<dbReference type="Proteomes" id="UP001265746">
    <property type="component" value="Unassembled WGS sequence"/>
</dbReference>
<evidence type="ECO:0000256" key="1">
    <source>
        <dbReference type="ARBA" id="ARBA00004141"/>
    </source>
</evidence>
<dbReference type="InterPro" id="IPR004813">
    <property type="entry name" value="OPT"/>
</dbReference>
<feature type="transmembrane region" description="Helical" evidence="10">
    <location>
        <begin position="479"/>
        <end position="499"/>
    </location>
</feature>
<feature type="transmembrane region" description="Helical" evidence="10">
    <location>
        <begin position="427"/>
        <end position="448"/>
    </location>
</feature>
<dbReference type="NCBIfam" id="TIGR00727">
    <property type="entry name" value="ISP4_OPT"/>
    <property type="match status" value="1"/>
</dbReference>
<evidence type="ECO:0000313" key="12">
    <source>
        <dbReference type="Proteomes" id="UP001265746"/>
    </source>
</evidence>
<comment type="caution">
    <text evidence="11">The sequence shown here is derived from an EMBL/GenBank/DDBJ whole genome shotgun (WGS) entry which is preliminary data.</text>
</comment>